<dbReference type="eggNOG" id="COG2518">
    <property type="taxonomic scope" value="Bacteria"/>
</dbReference>
<evidence type="ECO:0000256" key="2">
    <source>
        <dbReference type="ARBA" id="ARBA00005369"/>
    </source>
</evidence>
<accession>I4AQ24</accession>
<evidence type="ECO:0000256" key="1">
    <source>
        <dbReference type="ARBA" id="ARBA00004496"/>
    </source>
</evidence>
<evidence type="ECO:0000256" key="8">
    <source>
        <dbReference type="ARBA" id="ARBA00022691"/>
    </source>
</evidence>
<dbReference type="NCBIfam" id="TIGR00080">
    <property type="entry name" value="pimt"/>
    <property type="match status" value="1"/>
</dbReference>
<dbReference type="GO" id="GO:0032259">
    <property type="term" value="P:methylation"/>
    <property type="evidence" value="ECO:0007669"/>
    <property type="project" value="UniProtKB-KW"/>
</dbReference>
<dbReference type="OrthoDB" id="9810066at2"/>
<protein>
    <recommendedName>
        <fullName evidence="4 9">Protein-L-isoaspartate O-methyltransferase</fullName>
        <ecNumber evidence="3 9">2.1.1.77</ecNumber>
    </recommendedName>
</protein>
<dbReference type="GO" id="GO:0030091">
    <property type="term" value="P:protein repair"/>
    <property type="evidence" value="ECO:0007669"/>
    <property type="project" value="UniProtKB-UniRule"/>
</dbReference>
<dbReference type="AlphaFoldDB" id="I4AQ24"/>
<keyword evidence="5" id="KW-0963">Cytoplasm</keyword>
<evidence type="ECO:0000256" key="5">
    <source>
        <dbReference type="ARBA" id="ARBA00022490"/>
    </source>
</evidence>
<dbReference type="Gene3D" id="3.40.50.150">
    <property type="entry name" value="Vaccinia Virus protein VP39"/>
    <property type="match status" value="1"/>
</dbReference>
<proteinExistence type="inferred from homology"/>
<evidence type="ECO:0000256" key="4">
    <source>
        <dbReference type="ARBA" id="ARBA00013346"/>
    </source>
</evidence>
<dbReference type="InterPro" id="IPR000682">
    <property type="entry name" value="PCMT"/>
</dbReference>
<dbReference type="InterPro" id="IPR029063">
    <property type="entry name" value="SAM-dependent_MTases_sf"/>
</dbReference>
<dbReference type="KEGG" id="fli:Fleli_3747"/>
<gene>
    <name evidence="10" type="ordered locus">Fleli_3747</name>
</gene>
<dbReference type="CDD" id="cd02440">
    <property type="entry name" value="AdoMet_MTases"/>
    <property type="match status" value="1"/>
</dbReference>
<dbReference type="HOGENOM" id="CLU_055432_2_0_10"/>
<evidence type="ECO:0000313" key="10">
    <source>
        <dbReference type="EMBL" id="AFM06059.1"/>
    </source>
</evidence>
<dbReference type="PROSITE" id="PS01279">
    <property type="entry name" value="PCMT"/>
    <property type="match status" value="1"/>
</dbReference>
<dbReference type="EMBL" id="CP003345">
    <property type="protein sequence ID" value="AFM06059.1"/>
    <property type="molecule type" value="Genomic_DNA"/>
</dbReference>
<dbReference type="SUPFAM" id="SSF53335">
    <property type="entry name" value="S-adenosyl-L-methionine-dependent methyltransferases"/>
    <property type="match status" value="1"/>
</dbReference>
<dbReference type="GO" id="GO:0005737">
    <property type="term" value="C:cytoplasm"/>
    <property type="evidence" value="ECO:0007669"/>
    <property type="project" value="UniProtKB-SubCell"/>
</dbReference>
<dbReference type="GO" id="GO:0004719">
    <property type="term" value="F:protein-L-isoaspartate (D-aspartate) O-methyltransferase activity"/>
    <property type="evidence" value="ECO:0007669"/>
    <property type="project" value="UniProtKB-UniRule"/>
</dbReference>
<organism evidence="10 11">
    <name type="scientific">Bernardetia litoralis (strain ATCC 23117 / DSM 6794 / NBRC 15988 / NCIMB 1366 / Fx l1 / Sio-4)</name>
    <name type="common">Flexibacter litoralis</name>
    <dbReference type="NCBI Taxonomy" id="880071"/>
    <lineage>
        <taxon>Bacteria</taxon>
        <taxon>Pseudomonadati</taxon>
        <taxon>Bacteroidota</taxon>
        <taxon>Cytophagia</taxon>
        <taxon>Cytophagales</taxon>
        <taxon>Bernardetiaceae</taxon>
        <taxon>Bernardetia</taxon>
    </lineage>
</organism>
<keyword evidence="11" id="KW-1185">Reference proteome</keyword>
<keyword evidence="6 10" id="KW-0489">Methyltransferase</keyword>
<evidence type="ECO:0000313" key="11">
    <source>
        <dbReference type="Proteomes" id="UP000006054"/>
    </source>
</evidence>
<dbReference type="PANTHER" id="PTHR11579:SF0">
    <property type="entry name" value="PROTEIN-L-ISOASPARTATE(D-ASPARTATE) O-METHYLTRANSFERASE"/>
    <property type="match status" value="1"/>
</dbReference>
<dbReference type="PANTHER" id="PTHR11579">
    <property type="entry name" value="PROTEIN-L-ISOASPARTATE O-METHYLTRANSFERASE"/>
    <property type="match status" value="1"/>
</dbReference>
<comment type="similarity">
    <text evidence="2">Belongs to the methyltransferase superfamily. L-isoaspartyl/D-aspartyl protein methyltransferase family.</text>
</comment>
<sequence>MQKDSYKHQGLRRQLVDEIIKMGIKDEQVLNAILTVPRHFFMDSAFLEHAYQNKAFSIGEGQTISQPYTVAYQSELLNLKDLEISNTVKKNAFKILEIGTGSGYQAAILAYICKNKNVDITSIEYHKNIHQKAQQTLENLYTYLEEFNFDVLKWTDFVQGDGSKGFIQNAPYDRILVTAATPNSPQSFKEWFNQLNIGGQIIVPVGNRKNQIMCRYTKKDEKTIEQENFGGFRFVPLLGEKGFDNIL</sequence>
<dbReference type="Proteomes" id="UP000006054">
    <property type="component" value="Chromosome"/>
</dbReference>
<dbReference type="RefSeq" id="WP_014799483.1">
    <property type="nucleotide sequence ID" value="NC_018018.1"/>
</dbReference>
<evidence type="ECO:0000256" key="3">
    <source>
        <dbReference type="ARBA" id="ARBA00011890"/>
    </source>
</evidence>
<dbReference type="PATRIC" id="fig|880071.3.peg.3754"/>
<dbReference type="EC" id="2.1.1.77" evidence="3 9"/>
<reference evidence="11" key="1">
    <citation type="submission" date="2012-06" db="EMBL/GenBank/DDBJ databases">
        <title>The complete genome of Flexibacter litoralis DSM 6794.</title>
        <authorList>
            <person name="Lucas S."/>
            <person name="Copeland A."/>
            <person name="Lapidus A."/>
            <person name="Glavina del Rio T."/>
            <person name="Dalin E."/>
            <person name="Tice H."/>
            <person name="Bruce D."/>
            <person name="Goodwin L."/>
            <person name="Pitluck S."/>
            <person name="Peters L."/>
            <person name="Ovchinnikova G."/>
            <person name="Lu M."/>
            <person name="Kyrpides N."/>
            <person name="Mavromatis K."/>
            <person name="Ivanova N."/>
            <person name="Brettin T."/>
            <person name="Detter J.C."/>
            <person name="Han C."/>
            <person name="Larimer F."/>
            <person name="Land M."/>
            <person name="Hauser L."/>
            <person name="Markowitz V."/>
            <person name="Cheng J.-F."/>
            <person name="Hugenholtz P."/>
            <person name="Woyke T."/>
            <person name="Wu D."/>
            <person name="Spring S."/>
            <person name="Lang E."/>
            <person name="Kopitz M."/>
            <person name="Brambilla E."/>
            <person name="Klenk H.-P."/>
            <person name="Eisen J.A."/>
        </authorList>
    </citation>
    <scope>NUCLEOTIDE SEQUENCE [LARGE SCALE GENOMIC DNA]</scope>
    <source>
        <strain evidence="11">ATCC 23117 / DSM 6794 / NBRC 15988 / NCIMB 1366 / Sio-4</strain>
    </source>
</reference>
<comment type="subcellular location">
    <subcellularLocation>
        <location evidence="1">Cytoplasm</location>
    </subcellularLocation>
</comment>
<evidence type="ECO:0000256" key="7">
    <source>
        <dbReference type="ARBA" id="ARBA00022679"/>
    </source>
</evidence>
<evidence type="ECO:0000256" key="6">
    <source>
        <dbReference type="ARBA" id="ARBA00022603"/>
    </source>
</evidence>
<keyword evidence="7 10" id="KW-0808">Transferase</keyword>
<evidence type="ECO:0000256" key="9">
    <source>
        <dbReference type="NCBIfam" id="TIGR00080"/>
    </source>
</evidence>
<keyword evidence="8" id="KW-0949">S-adenosyl-L-methionine</keyword>
<name>I4AQ24_BERLS</name>
<dbReference type="Pfam" id="PF01135">
    <property type="entry name" value="PCMT"/>
    <property type="match status" value="1"/>
</dbReference>
<dbReference type="STRING" id="880071.Fleli_3747"/>